<dbReference type="PANTHER" id="PTHR43756:SF1">
    <property type="entry name" value="3-PHENYLPROPIONATE_CINNAMIC ACID DIOXYGENASE SUBUNIT ALPHA"/>
    <property type="match status" value="1"/>
</dbReference>
<dbReference type="InterPro" id="IPR017941">
    <property type="entry name" value="Rieske_2Fe-2S"/>
</dbReference>
<keyword evidence="3" id="KW-0479">Metal-binding</keyword>
<reference evidence="10" key="1">
    <citation type="submission" date="2016-12" db="EMBL/GenBank/DDBJ databases">
        <authorList>
            <person name="Moulin L."/>
        </authorList>
    </citation>
    <scope>NUCLEOTIDE SEQUENCE [LARGE SCALE GENOMIC DNA]</scope>
    <source>
        <strain evidence="10">STM 7183</strain>
    </source>
</reference>
<keyword evidence="11" id="KW-1185">Reference proteome</keyword>
<evidence type="ECO:0000256" key="8">
    <source>
        <dbReference type="ARBA" id="ARBA00023027"/>
    </source>
</evidence>
<keyword evidence="8" id="KW-0520">NAD</keyword>
<evidence type="ECO:0000259" key="9">
    <source>
        <dbReference type="PROSITE" id="PS51296"/>
    </source>
</evidence>
<dbReference type="PROSITE" id="PS00570">
    <property type="entry name" value="RING_HYDROXYL_ALPHA"/>
    <property type="match status" value="1"/>
</dbReference>
<dbReference type="Proteomes" id="UP000195569">
    <property type="component" value="Unassembled WGS sequence"/>
</dbReference>
<keyword evidence="4 10" id="KW-0223">Dioxygenase</keyword>
<dbReference type="GO" id="GO:0051213">
    <property type="term" value="F:dioxygenase activity"/>
    <property type="evidence" value="ECO:0007669"/>
    <property type="project" value="UniProtKB-KW"/>
</dbReference>
<comment type="similarity">
    <text evidence="1">Belongs to the bacterial ring-hydroxylating dioxygenase alpha subunit family.</text>
</comment>
<gene>
    <name evidence="10" type="ORF">BN2476_250056</name>
</gene>
<dbReference type="AlphaFoldDB" id="A0A1N7S095"/>
<keyword evidence="6" id="KW-0408">Iron</keyword>
<name>A0A1N7S095_9BURK</name>
<dbReference type="InterPro" id="IPR015881">
    <property type="entry name" value="ARHD_Rieske_2Fe_2S"/>
</dbReference>
<evidence type="ECO:0000256" key="6">
    <source>
        <dbReference type="ARBA" id="ARBA00023004"/>
    </source>
</evidence>
<keyword evidence="5" id="KW-0560">Oxidoreductase</keyword>
<sequence length="440" mass="48956">MAREGTRMSYDNDYLRSLVRDDRVHGSIYTDPMIFEIEMEKIFGRVWVFVGHESQVPNPGDYFCTDIARMPVVMTRGMNGAINVIFNRCSHRGAKVVNSESGNAKVLVCMYHGWGFGLDGELKGVPLHKDFPEQCLDRREAGMGALPRVENYRGFVFASLNPEVGPLADYLGEAARGIDEIVDRSPDGAIELSAGCHRYVYDGNWKLQMDNLADMYHPVACHMSTVDEDGLQFKRRPGEAGGRAAFLGADGEPVAIKTGVRGFANGHSSEASLFGDTQGGAETHQRGGVIDEYRASLIALHGQQKTDDILKNRRHSMTLFPNLDILMVQTAVRVVIPIAWNRTEVRVYPVRLKGAPEELNKQIIQFCNITHSAASFIQTDDLEAFRRQQEGLAAPGPEWVLVARGYGDEIDEGNGVFFGPRASEVGQRMRHYAWRDLMTA</sequence>
<evidence type="ECO:0000256" key="5">
    <source>
        <dbReference type="ARBA" id="ARBA00023002"/>
    </source>
</evidence>
<evidence type="ECO:0000256" key="1">
    <source>
        <dbReference type="ARBA" id="ARBA00008751"/>
    </source>
</evidence>
<dbReference type="GO" id="GO:0051537">
    <property type="term" value="F:2 iron, 2 sulfur cluster binding"/>
    <property type="evidence" value="ECO:0007669"/>
    <property type="project" value="UniProtKB-KW"/>
</dbReference>
<comment type="caution">
    <text evidence="10">The sequence shown here is derived from an EMBL/GenBank/DDBJ whole genome shotgun (WGS) entry which is preliminary data.</text>
</comment>
<dbReference type="PROSITE" id="PS51296">
    <property type="entry name" value="RIESKE"/>
    <property type="match status" value="1"/>
</dbReference>
<dbReference type="CDD" id="cd08879">
    <property type="entry name" value="RHO_alpha_C_AntDO-like"/>
    <property type="match status" value="1"/>
</dbReference>
<dbReference type="Pfam" id="PF00355">
    <property type="entry name" value="Rieske"/>
    <property type="match status" value="1"/>
</dbReference>
<dbReference type="SUPFAM" id="SSF55961">
    <property type="entry name" value="Bet v1-like"/>
    <property type="match status" value="1"/>
</dbReference>
<keyword evidence="2" id="KW-0001">2Fe-2S</keyword>
<dbReference type="Gene3D" id="3.90.380.10">
    <property type="entry name" value="Naphthalene 1,2-dioxygenase Alpha Subunit, Chain A, domain 1"/>
    <property type="match status" value="1"/>
</dbReference>
<dbReference type="Gene3D" id="2.102.10.10">
    <property type="entry name" value="Rieske [2Fe-2S] iron-sulphur domain"/>
    <property type="match status" value="1"/>
</dbReference>
<dbReference type="InterPro" id="IPR036922">
    <property type="entry name" value="Rieske_2Fe-2S_sf"/>
</dbReference>
<dbReference type="EMBL" id="CYGY02000025">
    <property type="protein sequence ID" value="SIT40756.1"/>
    <property type="molecule type" value="Genomic_DNA"/>
</dbReference>
<dbReference type="InterPro" id="IPR015879">
    <property type="entry name" value="Ring_hydroxy_dOase_asu_C_dom"/>
</dbReference>
<keyword evidence="7" id="KW-0411">Iron-sulfur</keyword>
<evidence type="ECO:0000256" key="4">
    <source>
        <dbReference type="ARBA" id="ARBA00022964"/>
    </source>
</evidence>
<evidence type="ECO:0000256" key="2">
    <source>
        <dbReference type="ARBA" id="ARBA00022714"/>
    </source>
</evidence>
<dbReference type="GO" id="GO:0005506">
    <property type="term" value="F:iron ion binding"/>
    <property type="evidence" value="ECO:0007669"/>
    <property type="project" value="InterPro"/>
</dbReference>
<protein>
    <submittedName>
        <fullName evidence="10">Ring-hydroxylating dioxygenase large subunit</fullName>
    </submittedName>
</protein>
<dbReference type="PANTHER" id="PTHR43756">
    <property type="entry name" value="CHOLINE MONOOXYGENASE, CHLOROPLASTIC"/>
    <property type="match status" value="1"/>
</dbReference>
<evidence type="ECO:0000313" key="11">
    <source>
        <dbReference type="Proteomes" id="UP000195569"/>
    </source>
</evidence>
<evidence type="ECO:0000256" key="3">
    <source>
        <dbReference type="ARBA" id="ARBA00022723"/>
    </source>
</evidence>
<dbReference type="PRINTS" id="PR00090">
    <property type="entry name" value="RNGDIOXGNASE"/>
</dbReference>
<dbReference type="InterPro" id="IPR001663">
    <property type="entry name" value="Rng_hydr_dOase-A"/>
</dbReference>
<feature type="domain" description="Rieske" evidence="9">
    <location>
        <begin position="47"/>
        <end position="126"/>
    </location>
</feature>
<evidence type="ECO:0000256" key="7">
    <source>
        <dbReference type="ARBA" id="ARBA00023014"/>
    </source>
</evidence>
<accession>A0A1N7S095</accession>
<organism evidence="10 11">
    <name type="scientific">Paraburkholderia piptadeniae</name>
    <dbReference type="NCBI Taxonomy" id="1701573"/>
    <lineage>
        <taxon>Bacteria</taxon>
        <taxon>Pseudomonadati</taxon>
        <taxon>Pseudomonadota</taxon>
        <taxon>Betaproteobacteria</taxon>
        <taxon>Burkholderiales</taxon>
        <taxon>Burkholderiaceae</taxon>
        <taxon>Paraburkholderia</taxon>
    </lineage>
</organism>
<dbReference type="SUPFAM" id="SSF50022">
    <property type="entry name" value="ISP domain"/>
    <property type="match status" value="1"/>
</dbReference>
<dbReference type="Pfam" id="PF00848">
    <property type="entry name" value="Ring_hydroxyl_A"/>
    <property type="match status" value="1"/>
</dbReference>
<proteinExistence type="inferred from homology"/>
<evidence type="ECO:0000313" key="10">
    <source>
        <dbReference type="EMBL" id="SIT40756.1"/>
    </source>
</evidence>